<proteinExistence type="predicted"/>
<dbReference type="AlphaFoldDB" id="A0A374MNR7"/>
<dbReference type="RefSeq" id="WP_008653039.1">
    <property type="nucleotide sequence ID" value="NZ_CABKOQ010000015.1"/>
</dbReference>
<sequence length="297" mass="33672">MPDFINTEHCVEKLFPVGTTFSFEGKKYQVALCGKPRPARGECKTDVYIKGIASDGEAREIKISVKQKNADFLENKMSFDRACEIFGKDASGIIKQCLLSIQDSFVADNLVYFEKKGKTGAHTMKLGWKFELLNKLSGEKSGALKLTEEQKYDIFAGINLSENKKNSSVNGQIIKNSGVANYILNIDDENLTQDTCLKMLQPIEEYAKFQTIYFACKALNYRFDRNKWDGPRPLSVYVDWFVDNGKLDAHLAFDNPLEHNGNEVGEKLRNILNELKIKKFDDLRGVLSPNVKCYFGK</sequence>
<comment type="caution">
    <text evidence="1">The sequence shown here is derived from an EMBL/GenBank/DDBJ whole genome shotgun (WGS) entry which is preliminary data.</text>
</comment>
<protein>
    <submittedName>
        <fullName evidence="1">Uncharacterized protein</fullName>
    </submittedName>
</protein>
<reference evidence="1 2" key="1">
    <citation type="submission" date="2018-08" db="EMBL/GenBank/DDBJ databases">
        <title>A genome reference for cultivated species of the human gut microbiota.</title>
        <authorList>
            <person name="Zou Y."/>
            <person name="Xue W."/>
            <person name="Luo G."/>
        </authorList>
    </citation>
    <scope>NUCLEOTIDE SEQUENCE [LARGE SCALE GENOMIC DNA]</scope>
    <source>
        <strain evidence="1 2">TM10-17</strain>
    </source>
</reference>
<dbReference type="Proteomes" id="UP000263754">
    <property type="component" value="Unassembled WGS sequence"/>
</dbReference>
<gene>
    <name evidence="1" type="ORF">DXD90_18060</name>
</gene>
<accession>A0A374MNR7</accession>
<organism evidence="1 2">
    <name type="scientific">Bacteroides uniformis</name>
    <dbReference type="NCBI Taxonomy" id="820"/>
    <lineage>
        <taxon>Bacteria</taxon>
        <taxon>Pseudomonadati</taxon>
        <taxon>Bacteroidota</taxon>
        <taxon>Bacteroidia</taxon>
        <taxon>Bacteroidales</taxon>
        <taxon>Bacteroidaceae</taxon>
        <taxon>Bacteroides</taxon>
    </lineage>
</organism>
<evidence type="ECO:0000313" key="1">
    <source>
        <dbReference type="EMBL" id="RGI72593.1"/>
    </source>
</evidence>
<dbReference type="EMBL" id="QSOF01000033">
    <property type="protein sequence ID" value="RGI72593.1"/>
    <property type="molecule type" value="Genomic_DNA"/>
</dbReference>
<evidence type="ECO:0000313" key="2">
    <source>
        <dbReference type="Proteomes" id="UP000263754"/>
    </source>
</evidence>
<name>A0A374MNR7_BACUN</name>